<protein>
    <submittedName>
        <fullName evidence="3">ArgoN domain-containing protein</fullName>
    </submittedName>
</protein>
<dbReference type="Proteomes" id="UP000267606">
    <property type="component" value="Unassembled WGS sequence"/>
</dbReference>
<gene>
    <name evidence="1" type="ORF">OFLC_LOCUS1946</name>
</gene>
<sequence>MTAVTDPKISTKIEQKEECAVSTKSEKMWRRVRFGCLHDLYTLNAAKCGTAITSRQTFKKKMDVIEVSSQSGALSKVDFTSYFVVYVKILSSFIFNMALPKNSAGKSERQSEERQPLLPYLDNIINVMAIYKKPDEFRISVEYSVKNTSLV</sequence>
<organism evidence="3">
    <name type="scientific">Onchocerca flexuosa</name>
    <dbReference type="NCBI Taxonomy" id="387005"/>
    <lineage>
        <taxon>Eukaryota</taxon>
        <taxon>Metazoa</taxon>
        <taxon>Ecdysozoa</taxon>
        <taxon>Nematoda</taxon>
        <taxon>Chromadorea</taxon>
        <taxon>Rhabditida</taxon>
        <taxon>Spirurina</taxon>
        <taxon>Spiruromorpha</taxon>
        <taxon>Filarioidea</taxon>
        <taxon>Onchocercidae</taxon>
        <taxon>Onchocerca</taxon>
    </lineage>
</organism>
<dbReference type="AlphaFoldDB" id="A0A183H386"/>
<keyword evidence="2" id="KW-1185">Reference proteome</keyword>
<name>A0A183H386_9BILA</name>
<dbReference type="EMBL" id="UZAJ01001034">
    <property type="protein sequence ID" value="VDO31342.1"/>
    <property type="molecule type" value="Genomic_DNA"/>
</dbReference>
<accession>A0A183H386</accession>
<evidence type="ECO:0000313" key="2">
    <source>
        <dbReference type="Proteomes" id="UP000267606"/>
    </source>
</evidence>
<dbReference type="WBParaSite" id="OFLC_0000194501-mRNA-1">
    <property type="protein sequence ID" value="OFLC_0000194501-mRNA-1"/>
    <property type="gene ID" value="OFLC_0000194501"/>
</dbReference>
<proteinExistence type="predicted"/>
<evidence type="ECO:0000313" key="3">
    <source>
        <dbReference type="WBParaSite" id="OFLC_0000194501-mRNA-1"/>
    </source>
</evidence>
<evidence type="ECO:0000313" key="1">
    <source>
        <dbReference type="EMBL" id="VDO31342.1"/>
    </source>
</evidence>
<reference evidence="1 2" key="2">
    <citation type="submission" date="2018-11" db="EMBL/GenBank/DDBJ databases">
        <authorList>
            <consortium name="Pathogen Informatics"/>
        </authorList>
    </citation>
    <scope>NUCLEOTIDE SEQUENCE [LARGE SCALE GENOMIC DNA]</scope>
</reference>
<reference evidence="3" key="1">
    <citation type="submission" date="2016-06" db="UniProtKB">
        <authorList>
            <consortium name="WormBaseParasite"/>
        </authorList>
    </citation>
    <scope>IDENTIFICATION</scope>
</reference>